<accession>A0A382LP80</accession>
<feature type="non-terminal residue" evidence="1">
    <location>
        <position position="1"/>
    </location>
</feature>
<dbReference type="InterPro" id="IPR013783">
    <property type="entry name" value="Ig-like_fold"/>
</dbReference>
<gene>
    <name evidence="1" type="ORF">METZ01_LOCUS291373</name>
</gene>
<dbReference type="Gene3D" id="2.60.40.10">
    <property type="entry name" value="Immunoglobulins"/>
    <property type="match status" value="1"/>
</dbReference>
<sequence length="396" mass="41638">DPQDSVKTFTATMNVRADTAVLDITSSTAWTWGVVAVGDTGSSATISIQNDGGNNLVVDSLRFSVGNNWFSDLTDSSVVEPNSTASFKVYINPQSSGVLSDTLVFSINSDSTSGEKVTLGAYAYNDTTEDHHKGETLKDWTISSVTKSTSYAYMAANGASLISPRVTGTSDSVMINVRNAHTSAAQKFRLYWGTDKDATFPTANTWTLKDSSSQPTGMTSSDYFVMNLNVAATDTGYVGIEYDGDFQVGSGWSATYTTYLYDVVVPDTVAPLPVVSTVPAGYALESFGSGMPTGWTKSGSWTNVASGGSSGAYVKANVYSSASHVRKSFTTTLVGPMASGDSLTFAYNARGYNSSSAHTMTGGDSLLVTYTPTGGSAQLIWSVTDNNSAAWAAAKV</sequence>
<reference evidence="1" key="1">
    <citation type="submission" date="2018-05" db="EMBL/GenBank/DDBJ databases">
        <authorList>
            <person name="Lanie J.A."/>
            <person name="Ng W.-L."/>
            <person name="Kazmierczak K.M."/>
            <person name="Andrzejewski T.M."/>
            <person name="Davidsen T.M."/>
            <person name="Wayne K.J."/>
            <person name="Tettelin H."/>
            <person name="Glass J.I."/>
            <person name="Rusch D."/>
            <person name="Podicherti R."/>
            <person name="Tsui H.-C.T."/>
            <person name="Winkler M.E."/>
        </authorList>
    </citation>
    <scope>NUCLEOTIDE SEQUENCE</scope>
</reference>
<evidence type="ECO:0008006" key="2">
    <source>
        <dbReference type="Google" id="ProtNLM"/>
    </source>
</evidence>
<dbReference type="EMBL" id="UINC01088368">
    <property type="protein sequence ID" value="SVC38519.1"/>
    <property type="molecule type" value="Genomic_DNA"/>
</dbReference>
<proteinExistence type="predicted"/>
<evidence type="ECO:0000313" key="1">
    <source>
        <dbReference type="EMBL" id="SVC38519.1"/>
    </source>
</evidence>
<protein>
    <recommendedName>
        <fullName evidence="2">Abnormal spindle-like microcephaly-associated protein ASH domain-containing protein</fullName>
    </recommendedName>
</protein>
<feature type="non-terminal residue" evidence="1">
    <location>
        <position position="396"/>
    </location>
</feature>
<organism evidence="1">
    <name type="scientific">marine metagenome</name>
    <dbReference type="NCBI Taxonomy" id="408172"/>
    <lineage>
        <taxon>unclassified sequences</taxon>
        <taxon>metagenomes</taxon>
        <taxon>ecological metagenomes</taxon>
    </lineage>
</organism>
<dbReference type="AlphaFoldDB" id="A0A382LP80"/>
<name>A0A382LP80_9ZZZZ</name>